<dbReference type="InterPro" id="IPR029063">
    <property type="entry name" value="SAM-dependent_MTases_sf"/>
</dbReference>
<dbReference type="EMBL" id="LR796304">
    <property type="protein sequence ID" value="CAB4135681.1"/>
    <property type="molecule type" value="Genomic_DNA"/>
</dbReference>
<dbReference type="GO" id="GO:0008757">
    <property type="term" value="F:S-adenosylmethionine-dependent methyltransferase activity"/>
    <property type="evidence" value="ECO:0007669"/>
    <property type="project" value="UniProtKB-ARBA"/>
</dbReference>
<reference evidence="2" key="1">
    <citation type="submission" date="2020-04" db="EMBL/GenBank/DDBJ databases">
        <authorList>
            <person name="Chiriac C."/>
            <person name="Salcher M."/>
            <person name="Ghai R."/>
            <person name="Kavagutti S V."/>
        </authorList>
    </citation>
    <scope>NUCLEOTIDE SEQUENCE</scope>
</reference>
<evidence type="ECO:0000259" key="1">
    <source>
        <dbReference type="Pfam" id="PF05175"/>
    </source>
</evidence>
<dbReference type="Pfam" id="PF05175">
    <property type="entry name" value="MTS"/>
    <property type="match status" value="1"/>
</dbReference>
<organism evidence="2">
    <name type="scientific">uncultured Caudovirales phage</name>
    <dbReference type="NCBI Taxonomy" id="2100421"/>
    <lineage>
        <taxon>Viruses</taxon>
        <taxon>Duplodnaviria</taxon>
        <taxon>Heunggongvirae</taxon>
        <taxon>Uroviricota</taxon>
        <taxon>Caudoviricetes</taxon>
        <taxon>Peduoviridae</taxon>
        <taxon>Maltschvirus</taxon>
        <taxon>Maltschvirus maltsch</taxon>
    </lineage>
</organism>
<accession>A0A6J5LN91</accession>
<gene>
    <name evidence="2" type="ORF">UFOVP286_3</name>
</gene>
<dbReference type="InterPro" id="IPR002052">
    <property type="entry name" value="DNA_methylase_N6_adenine_CS"/>
</dbReference>
<dbReference type="SUPFAM" id="SSF53335">
    <property type="entry name" value="S-adenosyl-L-methionine-dependent methyltransferases"/>
    <property type="match status" value="1"/>
</dbReference>
<dbReference type="GO" id="GO:0032259">
    <property type="term" value="P:methylation"/>
    <property type="evidence" value="ECO:0007669"/>
    <property type="project" value="InterPro"/>
</dbReference>
<dbReference type="GO" id="GO:0003676">
    <property type="term" value="F:nucleic acid binding"/>
    <property type="evidence" value="ECO:0007669"/>
    <property type="project" value="InterPro"/>
</dbReference>
<sequence length="517" mass="60876">MKNLLQNLKENNQDHEFYPTTQKIIAKIVDRVDFRNFKHKTILDIGAGNGNFFTKLENEINKKIPEDERFYFGKFAIEKSEILVEQMPNDIVIIGADFHQQTLIDKDFDYIFCNPPYSEFKDWMHKIIKEANSNDIIMIVPSRWAEDNNLLNLIAKRQFQYKIIGNDDFLDGERQARAYVDIIHFSRIRSKKVYFHKKDIQQSFIDFFEDEFGFEDKLEKKLEEKLQDATENELIAGNNTVETLCNLYNVEFTKLLDSYKAITKLGGATLKDIGLDKIKILSSLEYKISNLKKEYWQYLINNTDKITSRLIKHTREKLIEKITVSIGSVDFNEKNIYNIIIWIIKNANKSYDEQLLYMFDICIDPANVKNYKSNQKVFETEKNRWGTGAGTVFKNKKEIRNITLDYRIITTANSYGYRYYSYNNKGLGESIIQDWAVICNNLLGHTNFGEIKFYKNGNCHIKFNVDFAKAFNIQASLLKGWIKDKKQAKEDFAMDIKEEDLNYNHFRINKNNFLLLN</sequence>
<name>A0A6J5LN91_9CAUD</name>
<dbReference type="InterPro" id="IPR007848">
    <property type="entry name" value="Small_mtfrase_dom"/>
</dbReference>
<dbReference type="Gene3D" id="3.40.50.150">
    <property type="entry name" value="Vaccinia Virus protein VP39"/>
    <property type="match status" value="1"/>
</dbReference>
<proteinExistence type="predicted"/>
<evidence type="ECO:0000313" key="2">
    <source>
        <dbReference type="EMBL" id="CAB4135681.1"/>
    </source>
</evidence>
<protein>
    <submittedName>
        <fullName evidence="2">AdoMet_MTases domain containing protein</fullName>
    </submittedName>
</protein>
<dbReference type="CDD" id="cd02440">
    <property type="entry name" value="AdoMet_MTases"/>
    <property type="match status" value="1"/>
</dbReference>
<dbReference type="PROSITE" id="PS00092">
    <property type="entry name" value="N6_MTASE"/>
    <property type="match status" value="1"/>
</dbReference>
<feature type="domain" description="Methyltransferase small" evidence="1">
    <location>
        <begin position="38"/>
        <end position="132"/>
    </location>
</feature>